<evidence type="ECO:0008006" key="2">
    <source>
        <dbReference type="Google" id="ProtNLM"/>
    </source>
</evidence>
<reference evidence="1" key="1">
    <citation type="journal article" date="2014" name="Front. Microbiol.">
        <title>High frequency of phylogenetically diverse reductive dehalogenase-homologous genes in deep subseafloor sedimentary metagenomes.</title>
        <authorList>
            <person name="Kawai M."/>
            <person name="Futagami T."/>
            <person name="Toyoda A."/>
            <person name="Takaki Y."/>
            <person name="Nishi S."/>
            <person name="Hori S."/>
            <person name="Arai W."/>
            <person name="Tsubouchi T."/>
            <person name="Morono Y."/>
            <person name="Uchiyama I."/>
            <person name="Ito T."/>
            <person name="Fujiyama A."/>
            <person name="Inagaki F."/>
            <person name="Takami H."/>
        </authorList>
    </citation>
    <scope>NUCLEOTIDE SEQUENCE</scope>
    <source>
        <strain evidence="1">Expedition CK06-06</strain>
    </source>
</reference>
<dbReference type="AlphaFoldDB" id="X1GEH3"/>
<dbReference type="EMBL" id="BARU01011271">
    <property type="protein sequence ID" value="GAH43225.1"/>
    <property type="molecule type" value="Genomic_DNA"/>
</dbReference>
<evidence type="ECO:0000313" key="1">
    <source>
        <dbReference type="EMBL" id="GAH43225.1"/>
    </source>
</evidence>
<dbReference type="InterPro" id="IPR015421">
    <property type="entry name" value="PyrdxlP-dep_Trfase_major"/>
</dbReference>
<comment type="caution">
    <text evidence="1">The sequence shown here is derived from an EMBL/GenBank/DDBJ whole genome shotgun (WGS) entry which is preliminary data.</text>
</comment>
<gene>
    <name evidence="1" type="ORF">S03H2_21215</name>
</gene>
<dbReference type="Gene3D" id="3.40.640.10">
    <property type="entry name" value="Type I PLP-dependent aspartate aminotransferase-like (Major domain)"/>
    <property type="match status" value="1"/>
</dbReference>
<dbReference type="InterPro" id="IPR015424">
    <property type="entry name" value="PyrdxlP-dep_Trfase"/>
</dbReference>
<dbReference type="InterPro" id="IPR000653">
    <property type="entry name" value="DegT/StrS_aminotransferase"/>
</dbReference>
<dbReference type="SUPFAM" id="SSF53383">
    <property type="entry name" value="PLP-dependent transferases"/>
    <property type="match status" value="1"/>
</dbReference>
<dbReference type="GO" id="GO:0008483">
    <property type="term" value="F:transaminase activity"/>
    <property type="evidence" value="ECO:0007669"/>
    <property type="project" value="TreeGrafter"/>
</dbReference>
<dbReference type="PANTHER" id="PTHR30244:SF34">
    <property type="entry name" value="DTDP-4-AMINO-4,6-DIDEOXYGALACTOSE TRANSAMINASE"/>
    <property type="match status" value="1"/>
</dbReference>
<feature type="non-terminal residue" evidence="1">
    <location>
        <position position="228"/>
    </location>
</feature>
<dbReference type="PANTHER" id="PTHR30244">
    <property type="entry name" value="TRANSAMINASE"/>
    <property type="match status" value="1"/>
</dbReference>
<organism evidence="1">
    <name type="scientific">marine sediment metagenome</name>
    <dbReference type="NCBI Taxonomy" id="412755"/>
    <lineage>
        <taxon>unclassified sequences</taxon>
        <taxon>metagenomes</taxon>
        <taxon>ecological metagenomes</taxon>
    </lineage>
</organism>
<protein>
    <recommendedName>
        <fullName evidence="2">Lipopolysaccharide biosynthesis protein RfbH</fullName>
    </recommendedName>
</protein>
<proteinExistence type="predicted"/>
<name>X1GEH3_9ZZZZ</name>
<accession>X1GEH3</accession>
<dbReference type="GO" id="GO:0000271">
    <property type="term" value="P:polysaccharide biosynthetic process"/>
    <property type="evidence" value="ECO:0007669"/>
    <property type="project" value="TreeGrafter"/>
</dbReference>
<dbReference type="Pfam" id="PF01041">
    <property type="entry name" value="DegT_DnrJ_EryC1"/>
    <property type="match status" value="1"/>
</dbReference>
<sequence>MSDIGALALVKYEYTDKSGWKVRPGLITSEYLNDYQVTFITKEVDKYKDENTSIIIDNNDLAAGRLKRKSIVRTHKTFWIEKRQCKRVGTLKTEVTDKILRLNEKYFVHTYYEFAHKQSPFIPGKSPINYAGRVYDEKEIQAAVEASLDFWLTEGRFTRQFQTELAAIIGVEHALMVNSGSSANLLAVSALTSHLLGDRRLKPGDEVITVAAGFPTTLNPIIQNGLVP</sequence>
<dbReference type="GO" id="GO:0030170">
    <property type="term" value="F:pyridoxal phosphate binding"/>
    <property type="evidence" value="ECO:0007669"/>
    <property type="project" value="TreeGrafter"/>
</dbReference>